<name>A0A2G9XBQ9_UNCKA</name>
<evidence type="ECO:0000256" key="7">
    <source>
        <dbReference type="ARBA" id="ARBA00023136"/>
    </source>
</evidence>
<keyword evidence="8 9" id="KW-0131">Cell cycle</keyword>
<dbReference type="InterPro" id="IPR017871">
    <property type="entry name" value="ABC_transporter-like_CS"/>
</dbReference>
<dbReference type="GO" id="GO:0005886">
    <property type="term" value="C:plasma membrane"/>
    <property type="evidence" value="ECO:0007669"/>
    <property type="project" value="UniProtKB-SubCell"/>
</dbReference>
<evidence type="ECO:0000256" key="1">
    <source>
        <dbReference type="ARBA" id="ARBA00005417"/>
    </source>
</evidence>
<dbReference type="InterPro" id="IPR005286">
    <property type="entry name" value="Cell_div_FtsE"/>
</dbReference>
<organism evidence="11 12">
    <name type="scientific">candidate division WWE3 bacterium CG23_combo_of_CG06-09_8_20_14_all_40_14</name>
    <dbReference type="NCBI Taxonomy" id="1975095"/>
    <lineage>
        <taxon>Bacteria</taxon>
        <taxon>Katanobacteria</taxon>
    </lineage>
</organism>
<dbReference type="SMART" id="SM00382">
    <property type="entry name" value="AAA"/>
    <property type="match status" value="1"/>
</dbReference>
<dbReference type="PROSITE" id="PS50893">
    <property type="entry name" value="ABC_TRANSPORTER_2"/>
    <property type="match status" value="1"/>
</dbReference>
<comment type="caution">
    <text evidence="11">The sequence shown here is derived from an EMBL/GenBank/DDBJ whole genome shotgun (WGS) entry which is preliminary data.</text>
</comment>
<keyword evidence="3 9" id="KW-1003">Cell membrane</keyword>
<evidence type="ECO:0000313" key="12">
    <source>
        <dbReference type="Proteomes" id="UP000231388"/>
    </source>
</evidence>
<keyword evidence="7 9" id="KW-0472">Membrane</keyword>
<dbReference type="Proteomes" id="UP000231388">
    <property type="component" value="Unassembled WGS sequence"/>
</dbReference>
<dbReference type="GO" id="GO:0022857">
    <property type="term" value="F:transmembrane transporter activity"/>
    <property type="evidence" value="ECO:0007669"/>
    <property type="project" value="TreeGrafter"/>
</dbReference>
<dbReference type="PANTHER" id="PTHR24220">
    <property type="entry name" value="IMPORT ATP-BINDING PROTEIN"/>
    <property type="match status" value="1"/>
</dbReference>
<dbReference type="InterPro" id="IPR003439">
    <property type="entry name" value="ABC_transporter-like_ATP-bd"/>
</dbReference>
<dbReference type="GO" id="GO:0005524">
    <property type="term" value="F:ATP binding"/>
    <property type="evidence" value="ECO:0007669"/>
    <property type="project" value="UniProtKB-UniRule"/>
</dbReference>
<dbReference type="GO" id="GO:0016887">
    <property type="term" value="F:ATP hydrolysis activity"/>
    <property type="evidence" value="ECO:0007669"/>
    <property type="project" value="InterPro"/>
</dbReference>
<gene>
    <name evidence="9 11" type="primary">ftsE</name>
    <name evidence="11" type="ORF">COX53_02730</name>
</gene>
<protein>
    <recommendedName>
        <fullName evidence="2 9">Cell division ATP-binding protein FtsE</fullName>
    </recommendedName>
</protein>
<dbReference type="InterPro" id="IPR003593">
    <property type="entry name" value="AAA+_ATPase"/>
</dbReference>
<keyword evidence="4 9" id="KW-0132">Cell division</keyword>
<dbReference type="SUPFAM" id="SSF52540">
    <property type="entry name" value="P-loop containing nucleoside triphosphate hydrolases"/>
    <property type="match status" value="1"/>
</dbReference>
<evidence type="ECO:0000256" key="5">
    <source>
        <dbReference type="ARBA" id="ARBA00022741"/>
    </source>
</evidence>
<dbReference type="EMBL" id="PCQY01000032">
    <property type="protein sequence ID" value="PIP04392.1"/>
    <property type="molecule type" value="Genomic_DNA"/>
</dbReference>
<keyword evidence="5 9" id="KW-0547">Nucleotide-binding</keyword>
<evidence type="ECO:0000313" key="11">
    <source>
        <dbReference type="EMBL" id="PIP04392.1"/>
    </source>
</evidence>
<dbReference type="FunFam" id="3.40.50.300:FF:000056">
    <property type="entry name" value="Cell division ATP-binding protein FtsE"/>
    <property type="match status" value="1"/>
</dbReference>
<dbReference type="InterPro" id="IPR015854">
    <property type="entry name" value="ABC_transpr_LolD-like"/>
</dbReference>
<accession>A0A2G9XBQ9</accession>
<reference evidence="11 12" key="1">
    <citation type="submission" date="2017-09" db="EMBL/GenBank/DDBJ databases">
        <title>Depth-based differentiation of microbial function through sediment-hosted aquifers and enrichment of novel symbionts in the deep terrestrial subsurface.</title>
        <authorList>
            <person name="Probst A.J."/>
            <person name="Ladd B."/>
            <person name="Jarett J.K."/>
            <person name="Geller-Mcgrath D.E."/>
            <person name="Sieber C.M."/>
            <person name="Emerson J.B."/>
            <person name="Anantharaman K."/>
            <person name="Thomas B.C."/>
            <person name="Malmstrom R."/>
            <person name="Stieglmeier M."/>
            <person name="Klingl A."/>
            <person name="Woyke T."/>
            <person name="Ryan C.M."/>
            <person name="Banfield J.F."/>
        </authorList>
    </citation>
    <scope>NUCLEOTIDE SEQUENCE [LARGE SCALE GENOMIC DNA]</scope>
    <source>
        <strain evidence="11">CG23_combo_of_CG06-09_8_20_14_all_40_14</strain>
    </source>
</reference>
<evidence type="ECO:0000256" key="9">
    <source>
        <dbReference type="RuleBase" id="RU365094"/>
    </source>
</evidence>
<dbReference type="InterPro" id="IPR027417">
    <property type="entry name" value="P-loop_NTPase"/>
</dbReference>
<dbReference type="PANTHER" id="PTHR24220:SF470">
    <property type="entry name" value="CELL DIVISION ATP-BINDING PROTEIN FTSE"/>
    <property type="match status" value="1"/>
</dbReference>
<dbReference type="PROSITE" id="PS00211">
    <property type="entry name" value="ABC_TRANSPORTER_1"/>
    <property type="match status" value="1"/>
</dbReference>
<dbReference type="AlphaFoldDB" id="A0A2G9XBQ9"/>
<feature type="domain" description="ABC transporter" evidence="10">
    <location>
        <begin position="2"/>
        <end position="221"/>
    </location>
</feature>
<evidence type="ECO:0000256" key="6">
    <source>
        <dbReference type="ARBA" id="ARBA00022840"/>
    </source>
</evidence>
<comment type="function">
    <text evidence="9">Part of the ABC transporter FtsEX involved in cellular division.</text>
</comment>
<evidence type="ECO:0000259" key="10">
    <source>
        <dbReference type="PROSITE" id="PS50893"/>
    </source>
</evidence>
<dbReference type="NCBIfam" id="TIGR02673">
    <property type="entry name" value="FtsE"/>
    <property type="match status" value="1"/>
</dbReference>
<evidence type="ECO:0000256" key="8">
    <source>
        <dbReference type="ARBA" id="ARBA00023306"/>
    </source>
</evidence>
<dbReference type="GO" id="GO:0051301">
    <property type="term" value="P:cell division"/>
    <property type="evidence" value="ECO:0007669"/>
    <property type="project" value="UniProtKB-UniRule"/>
</dbReference>
<comment type="subcellular location">
    <subcellularLocation>
        <location evidence="9">Cell membrane</location>
        <topology evidence="9">Peripheral membrane protein</topology>
        <orientation evidence="9">Cytoplasmic side</orientation>
    </subcellularLocation>
</comment>
<evidence type="ECO:0000256" key="4">
    <source>
        <dbReference type="ARBA" id="ARBA00022618"/>
    </source>
</evidence>
<dbReference type="Gene3D" id="3.40.50.300">
    <property type="entry name" value="P-loop containing nucleotide triphosphate hydrolases"/>
    <property type="match status" value="1"/>
</dbReference>
<dbReference type="Pfam" id="PF00005">
    <property type="entry name" value="ABC_tran"/>
    <property type="match status" value="1"/>
</dbReference>
<comment type="subunit">
    <text evidence="9">Homodimer. Forms a membrane-associated complex with FtsX.</text>
</comment>
<proteinExistence type="inferred from homology"/>
<evidence type="ECO:0000256" key="3">
    <source>
        <dbReference type="ARBA" id="ARBA00022475"/>
    </source>
</evidence>
<keyword evidence="6 9" id="KW-0067">ATP-binding</keyword>
<sequence length="221" mass="24128">MIVFDNVSKKYSDGTLALEDINFSIKGGEFVFITGPSGAGKTSLLKLIIREETPSLGEIFVDENSITKIKPKEVPSLRRKIGFIFQDFKLLESLTVFENVALTLEVVGRGDKDIKDAVGEVLNLVGLSEKINSFPSLLSGGEKQRVAIARALVHEPKILLADEPTGMIDPATGWEIVNLLEKINGWGTTVVVATHNLDVVSSLNKRDIKIEKGRLVSGKKI</sequence>
<evidence type="ECO:0000256" key="2">
    <source>
        <dbReference type="ARBA" id="ARBA00020019"/>
    </source>
</evidence>
<comment type="similarity">
    <text evidence="1 9">Belongs to the ABC transporter superfamily.</text>
</comment>